<keyword evidence="1" id="KW-0472">Membrane</keyword>
<evidence type="ECO:0000313" key="2">
    <source>
        <dbReference type="EMBL" id="KAF7817544.1"/>
    </source>
</evidence>
<feature type="transmembrane region" description="Helical" evidence="1">
    <location>
        <begin position="135"/>
        <end position="155"/>
    </location>
</feature>
<feature type="transmembrane region" description="Helical" evidence="1">
    <location>
        <begin position="167"/>
        <end position="192"/>
    </location>
</feature>
<dbReference type="EMBL" id="JAAIUW010000009">
    <property type="protein sequence ID" value="KAF7817544.1"/>
    <property type="molecule type" value="Genomic_DNA"/>
</dbReference>
<feature type="transmembrane region" description="Helical" evidence="1">
    <location>
        <begin position="242"/>
        <end position="263"/>
    </location>
</feature>
<protein>
    <submittedName>
        <fullName evidence="2">Putative transmembrane protein</fullName>
    </submittedName>
</protein>
<dbReference type="GO" id="GO:0009507">
    <property type="term" value="C:chloroplast"/>
    <property type="evidence" value="ECO:0007669"/>
    <property type="project" value="TreeGrafter"/>
</dbReference>
<dbReference type="PANTHER" id="PTHR33918:SF4">
    <property type="entry name" value="ABC-2 TYPE TRANSPORTER DOMAIN-CONTAINING PROTEIN"/>
    <property type="match status" value="1"/>
</dbReference>
<gene>
    <name evidence="2" type="ORF">G2W53_031513</name>
</gene>
<keyword evidence="3" id="KW-1185">Reference proteome</keyword>
<feature type="transmembrane region" description="Helical" evidence="1">
    <location>
        <begin position="319"/>
        <end position="346"/>
    </location>
</feature>
<dbReference type="OrthoDB" id="1927955at2759"/>
<dbReference type="PANTHER" id="PTHR33918">
    <property type="entry name" value="OS01G0704200 PROTEIN"/>
    <property type="match status" value="1"/>
</dbReference>
<evidence type="ECO:0000256" key="1">
    <source>
        <dbReference type="SAM" id="Phobius"/>
    </source>
</evidence>
<sequence length="355" mass="39617">MEVQSVCCGLPSQPLASKSNHSNFELVHSNSSFRFQRHGSGFPSKRTLSCLKWLIKEPSLLGFNKRTALRASISDADGGLEFHANQSSRVPATTYHGAEPFRGKPGSVSFHGLTHQMVEEGKLVSAPFLEHKGSFFWVLAPIAFISSLILPQFFLANVIETFLKNEILVDIVSSFSIEAVFYVGLATFLHVADRVQRPYLQYSTKRWGLITGLRGYLFSAFITMGLKVIAPLLLVYVTWPVVGLAALVAVAPFLVGCAVQFAFERSLDKRGSSCWPLVPIIFEVYRLYQLTKAVNFVERLMYSMTGLPKSPELVERSGALFAMIVTFQILAVVCLWSLMTFLLRLFPSRPVSEKY</sequence>
<name>A0A834THK7_9FABA</name>
<keyword evidence="1 2" id="KW-0812">Transmembrane</keyword>
<reference evidence="2" key="1">
    <citation type="submission" date="2020-09" db="EMBL/GenBank/DDBJ databases">
        <title>Genome-Enabled Discovery of Anthraquinone Biosynthesis in Senna tora.</title>
        <authorList>
            <person name="Kang S.-H."/>
            <person name="Pandey R.P."/>
            <person name="Lee C.-M."/>
            <person name="Sim J.-S."/>
            <person name="Jeong J.-T."/>
            <person name="Choi B.-S."/>
            <person name="Jung M."/>
            <person name="Ginzburg D."/>
            <person name="Zhao K."/>
            <person name="Won S.Y."/>
            <person name="Oh T.-J."/>
            <person name="Yu Y."/>
            <person name="Kim N.-H."/>
            <person name="Lee O.R."/>
            <person name="Lee T.-H."/>
            <person name="Bashyal P."/>
            <person name="Kim T.-S."/>
            <person name="Lee W.-H."/>
            <person name="Kawkins C."/>
            <person name="Kim C.-K."/>
            <person name="Kim J.S."/>
            <person name="Ahn B.O."/>
            <person name="Rhee S.Y."/>
            <person name="Sohng J.K."/>
        </authorList>
    </citation>
    <scope>NUCLEOTIDE SEQUENCE</scope>
    <source>
        <tissue evidence="2">Leaf</tissue>
    </source>
</reference>
<feature type="transmembrane region" description="Helical" evidence="1">
    <location>
        <begin position="213"/>
        <end position="236"/>
    </location>
</feature>
<accession>A0A834THK7</accession>
<dbReference type="AlphaFoldDB" id="A0A834THK7"/>
<dbReference type="Proteomes" id="UP000634136">
    <property type="component" value="Unassembled WGS sequence"/>
</dbReference>
<comment type="caution">
    <text evidence="2">The sequence shown here is derived from an EMBL/GenBank/DDBJ whole genome shotgun (WGS) entry which is preliminary data.</text>
</comment>
<proteinExistence type="predicted"/>
<organism evidence="2 3">
    <name type="scientific">Senna tora</name>
    <dbReference type="NCBI Taxonomy" id="362788"/>
    <lineage>
        <taxon>Eukaryota</taxon>
        <taxon>Viridiplantae</taxon>
        <taxon>Streptophyta</taxon>
        <taxon>Embryophyta</taxon>
        <taxon>Tracheophyta</taxon>
        <taxon>Spermatophyta</taxon>
        <taxon>Magnoliopsida</taxon>
        <taxon>eudicotyledons</taxon>
        <taxon>Gunneridae</taxon>
        <taxon>Pentapetalae</taxon>
        <taxon>rosids</taxon>
        <taxon>fabids</taxon>
        <taxon>Fabales</taxon>
        <taxon>Fabaceae</taxon>
        <taxon>Caesalpinioideae</taxon>
        <taxon>Cassia clade</taxon>
        <taxon>Senna</taxon>
    </lineage>
</organism>
<evidence type="ECO:0000313" key="3">
    <source>
        <dbReference type="Proteomes" id="UP000634136"/>
    </source>
</evidence>
<keyword evidence="1" id="KW-1133">Transmembrane helix</keyword>